<evidence type="ECO:0000313" key="2">
    <source>
        <dbReference type="EMBL" id="GLC23588.1"/>
    </source>
</evidence>
<reference evidence="2" key="1">
    <citation type="submission" date="2022-08" db="EMBL/GenBank/DDBJ databases">
        <title>Draft genome sequencing of Roseisolibacter agri AW1220.</title>
        <authorList>
            <person name="Tobiishi Y."/>
            <person name="Tonouchi A."/>
        </authorList>
    </citation>
    <scope>NUCLEOTIDE SEQUENCE</scope>
    <source>
        <strain evidence="2">AW1220</strain>
    </source>
</reference>
<evidence type="ECO:0008006" key="4">
    <source>
        <dbReference type="Google" id="ProtNLM"/>
    </source>
</evidence>
<accession>A0AA37QD76</accession>
<dbReference type="RefSeq" id="WP_284348023.1">
    <property type="nucleotide sequence ID" value="NZ_BRXS01000001.1"/>
</dbReference>
<evidence type="ECO:0000313" key="3">
    <source>
        <dbReference type="Proteomes" id="UP001161325"/>
    </source>
</evidence>
<dbReference type="EMBL" id="BRXS01000001">
    <property type="protein sequence ID" value="GLC23588.1"/>
    <property type="molecule type" value="Genomic_DNA"/>
</dbReference>
<gene>
    <name evidence="2" type="ORF">rosag_01010</name>
</gene>
<feature type="signal peptide" evidence="1">
    <location>
        <begin position="1"/>
        <end position="24"/>
    </location>
</feature>
<keyword evidence="3" id="KW-1185">Reference proteome</keyword>
<keyword evidence="1" id="KW-0732">Signal</keyword>
<proteinExistence type="predicted"/>
<feature type="chain" id="PRO_5041357886" description="DUF2268 domain-containing protein" evidence="1">
    <location>
        <begin position="25"/>
        <end position="355"/>
    </location>
</feature>
<comment type="caution">
    <text evidence="2">The sequence shown here is derived from an EMBL/GenBank/DDBJ whole genome shotgun (WGS) entry which is preliminary data.</text>
</comment>
<dbReference type="Proteomes" id="UP001161325">
    <property type="component" value="Unassembled WGS sequence"/>
</dbReference>
<dbReference type="PROSITE" id="PS51257">
    <property type="entry name" value="PROKAR_LIPOPROTEIN"/>
    <property type="match status" value="1"/>
</dbReference>
<dbReference type="InterPro" id="IPR043754">
    <property type="entry name" value="DUF5700"/>
</dbReference>
<evidence type="ECO:0000256" key="1">
    <source>
        <dbReference type="SAM" id="SignalP"/>
    </source>
</evidence>
<protein>
    <recommendedName>
        <fullName evidence="4">DUF2268 domain-containing protein</fullName>
    </recommendedName>
</protein>
<name>A0AA37QD76_9BACT</name>
<dbReference type="Pfam" id="PF18958">
    <property type="entry name" value="DUF5700"/>
    <property type="match status" value="1"/>
</dbReference>
<dbReference type="AlphaFoldDB" id="A0AA37QD76"/>
<organism evidence="2 3">
    <name type="scientific">Roseisolibacter agri</name>
    <dbReference type="NCBI Taxonomy" id="2014610"/>
    <lineage>
        <taxon>Bacteria</taxon>
        <taxon>Pseudomonadati</taxon>
        <taxon>Gemmatimonadota</taxon>
        <taxon>Gemmatimonadia</taxon>
        <taxon>Gemmatimonadales</taxon>
        <taxon>Gemmatimonadaceae</taxon>
        <taxon>Roseisolibacter</taxon>
    </lineage>
</organism>
<sequence length="355" mass="37425">MRPILRLLTAAPMLGALACATPRAAVPPSAPLAVRTDLAEAEAAVAVLDAQAAGRGIPDDLWARLTATAGYRRLGERERGMGRPFTDSAFRAFLTSDTLRARHAALRDAVQRWRTVDVRAAAARAAAYLPAGTPLRATLYPVIKPRDNSFVWDLDGDPAFFVYVDPAEPPARLENVVAHELHHVGYAAACRDAPPATATGPDSLRAARRATARLWAGAFGEGLAMLAAAGGPDAHPQAASEDSVRVRWDRDVANAPADMAKLAAFFTDVLEGRLDAPGAARERAAAFYGEQGPWYTVGYVMARTIETTHGRARLLRELCDPGALLATYDAAAARAGLPRWPAAVLAGLAAGPGGG</sequence>